<name>A0A1E7ERN7_9STRA</name>
<accession>A0A1E7ERN7</accession>
<dbReference type="InterPro" id="IPR036915">
    <property type="entry name" value="Cyclin-like_sf"/>
</dbReference>
<dbReference type="PANTHER" id="PTHR10177">
    <property type="entry name" value="CYCLINS"/>
    <property type="match status" value="1"/>
</dbReference>
<keyword evidence="5" id="KW-1185">Reference proteome</keyword>
<organism evidence="4 5">
    <name type="scientific">Fragilariopsis cylindrus CCMP1102</name>
    <dbReference type="NCBI Taxonomy" id="635003"/>
    <lineage>
        <taxon>Eukaryota</taxon>
        <taxon>Sar</taxon>
        <taxon>Stramenopiles</taxon>
        <taxon>Ochrophyta</taxon>
        <taxon>Bacillariophyta</taxon>
        <taxon>Bacillariophyceae</taxon>
        <taxon>Bacillariophycidae</taxon>
        <taxon>Bacillariales</taxon>
        <taxon>Bacillariaceae</taxon>
        <taxon>Fragilariopsis</taxon>
    </lineage>
</organism>
<dbReference type="InterPro" id="IPR004367">
    <property type="entry name" value="Cyclin_C-dom"/>
</dbReference>
<feature type="domain" description="Cyclin C-terminal" evidence="3">
    <location>
        <begin position="123"/>
        <end position="171"/>
    </location>
</feature>
<dbReference type="OrthoDB" id="41162at2759"/>
<feature type="non-terminal residue" evidence="4">
    <location>
        <position position="175"/>
    </location>
</feature>
<dbReference type="SUPFAM" id="SSF47954">
    <property type="entry name" value="Cyclin-like"/>
    <property type="match status" value="2"/>
</dbReference>
<evidence type="ECO:0000259" key="3">
    <source>
        <dbReference type="Pfam" id="PF02984"/>
    </source>
</evidence>
<evidence type="ECO:0000259" key="2">
    <source>
        <dbReference type="Pfam" id="PF00134"/>
    </source>
</evidence>
<sequence>STLSSCINKNWREQICKWAYDVVDHFDLNREVVSIAMSHLDRYLGIYTGTVDKNLFQLLSMTCLYLSIKLNEHEHLLIQGSISSMETILHLSNGFFKLEEMEKMERELLHTLQWRVHPPTGQVYVNQFLKYLSVDHHQELQDLASYTMELAVMDYFFVSYKSSDIAIAALLNSID</sequence>
<reference evidence="4 5" key="1">
    <citation type="submission" date="2016-09" db="EMBL/GenBank/DDBJ databases">
        <title>Extensive genetic diversity and differential bi-allelic expression allows diatom success in the polar Southern Ocean.</title>
        <authorList>
            <consortium name="DOE Joint Genome Institute"/>
            <person name="Mock T."/>
            <person name="Otillar R.P."/>
            <person name="Strauss J."/>
            <person name="Dupont C."/>
            <person name="Frickenhaus S."/>
            <person name="Maumus F."/>
            <person name="Mcmullan M."/>
            <person name="Sanges R."/>
            <person name="Schmutz J."/>
            <person name="Toseland A."/>
            <person name="Valas R."/>
            <person name="Veluchamy A."/>
            <person name="Ward B.J."/>
            <person name="Allen A."/>
            <person name="Barry K."/>
            <person name="Falciatore A."/>
            <person name="Ferrante M."/>
            <person name="Fortunato A.E."/>
            <person name="Gloeckner G."/>
            <person name="Gruber A."/>
            <person name="Hipkin R."/>
            <person name="Janech M."/>
            <person name="Kroth P."/>
            <person name="Leese F."/>
            <person name="Lindquist E."/>
            <person name="Lyon B.R."/>
            <person name="Martin J."/>
            <person name="Mayer C."/>
            <person name="Parker M."/>
            <person name="Quesneville H."/>
            <person name="Raymond J."/>
            <person name="Uhlig C."/>
            <person name="Valentin K.U."/>
            <person name="Worden A.Z."/>
            <person name="Armbrust E.V."/>
            <person name="Bowler C."/>
            <person name="Green B."/>
            <person name="Moulton V."/>
            <person name="Van Oosterhout C."/>
            <person name="Grigoriev I."/>
        </authorList>
    </citation>
    <scope>NUCLEOTIDE SEQUENCE [LARGE SCALE GENOMIC DNA]</scope>
    <source>
        <strain evidence="4 5">CCMP1102</strain>
    </source>
</reference>
<evidence type="ECO:0000256" key="1">
    <source>
        <dbReference type="ARBA" id="ARBA00023127"/>
    </source>
</evidence>
<feature type="non-terminal residue" evidence="4">
    <location>
        <position position="1"/>
    </location>
</feature>
<protein>
    <submittedName>
        <fullName evidence="4">Cyclin-like protein</fullName>
    </submittedName>
</protein>
<dbReference type="Proteomes" id="UP000095751">
    <property type="component" value="Unassembled WGS sequence"/>
</dbReference>
<gene>
    <name evidence="4" type="primary">dsCyc3b</name>
    <name evidence="4" type="ORF">FRACYDRAFT_141241</name>
</gene>
<dbReference type="InterPro" id="IPR006671">
    <property type="entry name" value="Cyclin_N"/>
</dbReference>
<dbReference type="EMBL" id="KV784379">
    <property type="protein sequence ID" value="OEU08555.1"/>
    <property type="molecule type" value="Genomic_DNA"/>
</dbReference>
<dbReference type="InParanoid" id="A0A1E7ERN7"/>
<dbReference type="Pfam" id="PF00134">
    <property type="entry name" value="Cyclin_N"/>
    <property type="match status" value="1"/>
</dbReference>
<dbReference type="InterPro" id="IPR039361">
    <property type="entry name" value="Cyclin"/>
</dbReference>
<dbReference type="AlphaFoldDB" id="A0A1E7ERN7"/>
<feature type="domain" description="Cyclin N-terminal" evidence="2">
    <location>
        <begin position="7"/>
        <end position="116"/>
    </location>
</feature>
<evidence type="ECO:0000313" key="4">
    <source>
        <dbReference type="EMBL" id="OEU08555.1"/>
    </source>
</evidence>
<dbReference type="Gene3D" id="1.10.472.10">
    <property type="entry name" value="Cyclin-like"/>
    <property type="match status" value="2"/>
</dbReference>
<dbReference type="KEGG" id="fcy:FRACYDRAFT_141241"/>
<keyword evidence="1" id="KW-0195">Cyclin</keyword>
<dbReference type="Pfam" id="PF02984">
    <property type="entry name" value="Cyclin_C"/>
    <property type="match status" value="1"/>
</dbReference>
<evidence type="ECO:0000313" key="5">
    <source>
        <dbReference type="Proteomes" id="UP000095751"/>
    </source>
</evidence>
<dbReference type="FunFam" id="1.10.472.10:FF:000093">
    <property type="entry name" value="Predicted protein"/>
    <property type="match status" value="1"/>
</dbReference>
<proteinExistence type="predicted"/>